<dbReference type="AlphaFoldDB" id="A0AAD8ESJ4"/>
<evidence type="ECO:0000313" key="1">
    <source>
        <dbReference type="EMBL" id="KAJ9601600.1"/>
    </source>
</evidence>
<accession>A0AAD8ESJ4</accession>
<proteinExistence type="predicted"/>
<reference evidence="1" key="2">
    <citation type="submission" date="2023-05" db="EMBL/GenBank/DDBJ databases">
        <authorList>
            <person name="Fouks B."/>
        </authorList>
    </citation>
    <scope>NUCLEOTIDE SEQUENCE</scope>
    <source>
        <strain evidence="1">Stay&amp;Tobe</strain>
        <tissue evidence="1">Testes</tissue>
    </source>
</reference>
<dbReference type="Proteomes" id="UP001233999">
    <property type="component" value="Unassembled WGS sequence"/>
</dbReference>
<name>A0AAD8ESJ4_DIPPU</name>
<evidence type="ECO:0000313" key="2">
    <source>
        <dbReference type="Proteomes" id="UP001233999"/>
    </source>
</evidence>
<keyword evidence="2" id="KW-1185">Reference proteome</keyword>
<gene>
    <name evidence="1" type="ORF">L9F63_000208</name>
</gene>
<sequence>MFQNPPFYFFTLFLRFGIRVDITNAVQQQITTFTQGEENGNADGIRRLPHR</sequence>
<protein>
    <submittedName>
        <fullName evidence="1">Uncharacterized protein</fullName>
    </submittedName>
</protein>
<reference evidence="1" key="1">
    <citation type="journal article" date="2023" name="IScience">
        <title>Live-bearing cockroach genome reveals convergent evolutionary mechanisms linked to viviparity in insects and beyond.</title>
        <authorList>
            <person name="Fouks B."/>
            <person name="Harrison M.C."/>
            <person name="Mikhailova A.A."/>
            <person name="Marchal E."/>
            <person name="English S."/>
            <person name="Carruthers M."/>
            <person name="Jennings E.C."/>
            <person name="Chiamaka E.L."/>
            <person name="Frigard R.A."/>
            <person name="Pippel M."/>
            <person name="Attardo G.M."/>
            <person name="Benoit J.B."/>
            <person name="Bornberg-Bauer E."/>
            <person name="Tobe S.S."/>
        </authorList>
    </citation>
    <scope>NUCLEOTIDE SEQUENCE</scope>
    <source>
        <tissue evidence="1">Testes</tissue>
    </source>
</reference>
<dbReference type="EMBL" id="JASPKZ010000007">
    <property type="protein sequence ID" value="KAJ9601600.1"/>
    <property type="molecule type" value="Genomic_DNA"/>
</dbReference>
<comment type="caution">
    <text evidence="1">The sequence shown here is derived from an EMBL/GenBank/DDBJ whole genome shotgun (WGS) entry which is preliminary data.</text>
</comment>
<organism evidence="1 2">
    <name type="scientific">Diploptera punctata</name>
    <name type="common">Pacific beetle cockroach</name>
    <dbReference type="NCBI Taxonomy" id="6984"/>
    <lineage>
        <taxon>Eukaryota</taxon>
        <taxon>Metazoa</taxon>
        <taxon>Ecdysozoa</taxon>
        <taxon>Arthropoda</taxon>
        <taxon>Hexapoda</taxon>
        <taxon>Insecta</taxon>
        <taxon>Pterygota</taxon>
        <taxon>Neoptera</taxon>
        <taxon>Polyneoptera</taxon>
        <taxon>Dictyoptera</taxon>
        <taxon>Blattodea</taxon>
        <taxon>Blaberoidea</taxon>
        <taxon>Blaberidae</taxon>
        <taxon>Diplopterinae</taxon>
        <taxon>Diploptera</taxon>
    </lineage>
</organism>